<dbReference type="SUPFAM" id="SSF53187">
    <property type="entry name" value="Zn-dependent exopeptidases"/>
    <property type="match status" value="1"/>
</dbReference>
<dbReference type="RefSeq" id="WP_245709942.1">
    <property type="nucleotide sequence ID" value="NZ_FNEM01000011.1"/>
</dbReference>
<protein>
    <recommendedName>
        <fullName evidence="7">N-formylglutamate amidohydrolase</fullName>
    </recommendedName>
</protein>
<dbReference type="InterPro" id="IPR007709">
    <property type="entry name" value="N-FG_amidohydro"/>
</dbReference>
<dbReference type="EMBL" id="FNEM01000011">
    <property type="protein sequence ID" value="SDJ64731.1"/>
    <property type="molecule type" value="Genomic_DNA"/>
</dbReference>
<evidence type="ECO:0000256" key="3">
    <source>
        <dbReference type="ARBA" id="ARBA00022801"/>
    </source>
</evidence>
<dbReference type="Gene3D" id="3.40.630.40">
    <property type="entry name" value="Zn-dependent exopeptidases"/>
    <property type="match status" value="1"/>
</dbReference>
<evidence type="ECO:0000256" key="1">
    <source>
        <dbReference type="ARBA" id="ARBA00001947"/>
    </source>
</evidence>
<evidence type="ECO:0000313" key="5">
    <source>
        <dbReference type="EMBL" id="SDJ64731.1"/>
    </source>
</evidence>
<dbReference type="Pfam" id="PF08014">
    <property type="entry name" value="MATCAP"/>
    <property type="match status" value="1"/>
</dbReference>
<proteinExistence type="predicted"/>
<dbReference type="InterPro" id="IPR012656">
    <property type="entry name" value="CHP02421_QEGLA"/>
</dbReference>
<reference evidence="6" key="1">
    <citation type="submission" date="2016-10" db="EMBL/GenBank/DDBJ databases">
        <authorList>
            <person name="Varghese N."/>
            <person name="Submissions S."/>
        </authorList>
    </citation>
    <scope>NUCLEOTIDE SEQUENCE [LARGE SCALE GENOMIC DNA]</scope>
    <source>
        <strain evidence="6">DSM 23317</strain>
    </source>
</reference>
<dbReference type="PANTHER" id="PTHR31817:SF0">
    <property type="entry name" value="CHROMOSOME UNDETERMINED SCAFFOLD_67, WHOLE GENOME SHOTGUN SEQUENCE"/>
    <property type="match status" value="1"/>
</dbReference>
<keyword evidence="6" id="KW-1185">Reference proteome</keyword>
<evidence type="ECO:0000256" key="4">
    <source>
        <dbReference type="ARBA" id="ARBA00023049"/>
    </source>
</evidence>
<dbReference type="NCBIfam" id="TIGR02421">
    <property type="entry name" value="QEGLA"/>
    <property type="match status" value="1"/>
</dbReference>
<dbReference type="Proteomes" id="UP000199527">
    <property type="component" value="Unassembled WGS sequence"/>
</dbReference>
<dbReference type="GO" id="GO:0080164">
    <property type="term" value="P:regulation of nitric oxide metabolic process"/>
    <property type="evidence" value="ECO:0007669"/>
    <property type="project" value="TreeGrafter"/>
</dbReference>
<accession>A0A1G8VF67</accession>
<name>A0A1G8VF67_9GAMM</name>
<keyword evidence="2" id="KW-0645">Protease</keyword>
<evidence type="ECO:0000313" key="6">
    <source>
        <dbReference type="Proteomes" id="UP000199527"/>
    </source>
</evidence>
<keyword evidence="3" id="KW-0378">Hydrolase</keyword>
<dbReference type="Pfam" id="PF05013">
    <property type="entry name" value="FGase"/>
    <property type="match status" value="1"/>
</dbReference>
<sequence length="664" mass="75395">MMQTLSLSEALSLIERRQPFHAEVEGVAQLKIEAYLPIVSCAIHAGHRLSPALASQCLLTDEERRFEEDPATDTLISAQPITLVGCDSRFEYDLNRAQALSTYFKSAWSKPVWRRPLSAQKRSQCQQKHRRFYQLYDGLIASLEKQFSHVLVFDLHSYNYQRIERKVPVFNIGTGQIDMERWGTVVQRFNRELGRVRLPNLSVESKLDDVFQGRGYLIAHTTARFDRTLVLPTEVKKVFMDEHSGELYPQVMEALALGLKEAFTQTSALFERQFNRRRHASKHQMLATRIDPKVVALDKALYQLAKGMETLPYINPVNLQQEKQRYLANPKGYCPRFRYRQQRLNPFEFREQLYRLPFDSISDAGVRQLYQQVADNLSMRVELLTSVGSDQFRYNSLRYYGKPDERTLKQAGFLLQAAAKPEADEPRLTVQQVCEQLRGHAQQLGIACRVQASGTLAAKAMVMSEKASLMINRHAQFTEREAQALAHHELGVHMTTTINGRAQPLKLLSLGLPGFTETQEGLAILAEYHSGCLTLGRLKLLAARVMAVDSMLRDDHLPTTVNRLMEEAGLAQDDAFIAAARAYRGGGLTKDYQYLSGFCTMLTLRQQRDLSPLYTGKCALAYLEILEELCQRGWLHSAMPVTPTSPAQREPVMAFVLDSLTQAA</sequence>
<dbReference type="InterPro" id="IPR012548">
    <property type="entry name" value="MATCAP"/>
</dbReference>
<evidence type="ECO:0008006" key="7">
    <source>
        <dbReference type="Google" id="ProtNLM"/>
    </source>
</evidence>
<dbReference type="AlphaFoldDB" id="A0A1G8VF67"/>
<gene>
    <name evidence="5" type="ORF">SAMN04488540_11125</name>
</gene>
<comment type="cofactor">
    <cofactor evidence="1">
        <name>Zn(2+)</name>
        <dbReference type="ChEBI" id="CHEBI:29105"/>
    </cofactor>
</comment>
<evidence type="ECO:0000256" key="2">
    <source>
        <dbReference type="ARBA" id="ARBA00022670"/>
    </source>
</evidence>
<dbReference type="PANTHER" id="PTHR31817">
    <property type="match status" value="1"/>
</dbReference>
<dbReference type="GO" id="GO:0006508">
    <property type="term" value="P:proteolysis"/>
    <property type="evidence" value="ECO:0007669"/>
    <property type="project" value="UniProtKB-KW"/>
</dbReference>
<dbReference type="GO" id="GO:0008237">
    <property type="term" value="F:metallopeptidase activity"/>
    <property type="evidence" value="ECO:0007669"/>
    <property type="project" value="UniProtKB-KW"/>
</dbReference>
<dbReference type="SMART" id="SM01154">
    <property type="entry name" value="DUF1704"/>
    <property type="match status" value="1"/>
</dbReference>
<keyword evidence="4" id="KW-0482">Metalloprotease</keyword>
<organism evidence="5 6">
    <name type="scientific">Ferrimonas sediminum</name>
    <dbReference type="NCBI Taxonomy" id="718193"/>
    <lineage>
        <taxon>Bacteria</taxon>
        <taxon>Pseudomonadati</taxon>
        <taxon>Pseudomonadota</taxon>
        <taxon>Gammaproteobacteria</taxon>
        <taxon>Alteromonadales</taxon>
        <taxon>Ferrimonadaceae</taxon>
        <taxon>Ferrimonas</taxon>
    </lineage>
</organism>